<evidence type="ECO:0000313" key="3">
    <source>
        <dbReference type="EMBL" id="KXU17258.1"/>
    </source>
</evidence>
<dbReference type="InterPro" id="IPR003675">
    <property type="entry name" value="Rce1/LyrA-like_dom"/>
</dbReference>
<comment type="caution">
    <text evidence="3">The sequence shown here is derived from an EMBL/GenBank/DDBJ whole genome shotgun (WGS) entry which is preliminary data.</text>
</comment>
<evidence type="ECO:0000313" key="4">
    <source>
        <dbReference type="Proteomes" id="UP000070339"/>
    </source>
</evidence>
<feature type="transmembrane region" description="Helical" evidence="1">
    <location>
        <begin position="112"/>
        <end position="135"/>
    </location>
</feature>
<feature type="transmembrane region" description="Helical" evidence="1">
    <location>
        <begin position="227"/>
        <end position="248"/>
    </location>
</feature>
<evidence type="ECO:0000256" key="1">
    <source>
        <dbReference type="SAM" id="Phobius"/>
    </source>
</evidence>
<gene>
    <name evidence="3" type="ORF">WM41_2176</name>
</gene>
<dbReference type="Proteomes" id="UP000070339">
    <property type="component" value="Unassembled WGS sequence"/>
</dbReference>
<evidence type="ECO:0000259" key="2">
    <source>
        <dbReference type="Pfam" id="PF02517"/>
    </source>
</evidence>
<proteinExistence type="predicted"/>
<keyword evidence="1" id="KW-1133">Transmembrane helix</keyword>
<reference evidence="3 4" key="1">
    <citation type="journal article" date="2016" name="Int. J. Syst. Evol. Microbiol.">
        <title>Resolving the Complexity of Human Skin Metagenomes Using Single-Molecule Sequencing.</title>
        <authorList>
            <consortium name="NISC Comparative Sequencing Program"/>
            <person name="Tsai Y.C."/>
            <person name="Conlan S."/>
            <person name="Deming C."/>
            <person name="Segre J.A."/>
            <person name="Kong H.H."/>
            <person name="Korlach J."/>
            <person name="Oh J."/>
        </authorList>
    </citation>
    <scope>NUCLEOTIDE SEQUENCE [LARGE SCALE GENOMIC DNA]</scope>
    <source>
        <strain evidence="3 4">1B08</strain>
    </source>
</reference>
<protein>
    <submittedName>
        <fullName evidence="3">CAAX protease self-immunity family protein</fullName>
    </submittedName>
</protein>
<keyword evidence="1" id="KW-0472">Membrane</keyword>
<keyword evidence="3" id="KW-0378">Hydrolase</keyword>
<feature type="transmembrane region" description="Helical" evidence="1">
    <location>
        <begin position="200"/>
        <end position="221"/>
    </location>
</feature>
<dbReference type="RefSeq" id="WP_061925099.1">
    <property type="nucleotide sequence ID" value="NZ_CP014634.1"/>
</dbReference>
<organism evidence="3 4">
    <name type="scientific">Corynebacterium simulans</name>
    <dbReference type="NCBI Taxonomy" id="146827"/>
    <lineage>
        <taxon>Bacteria</taxon>
        <taxon>Bacillati</taxon>
        <taxon>Actinomycetota</taxon>
        <taxon>Actinomycetes</taxon>
        <taxon>Mycobacteriales</taxon>
        <taxon>Corynebacteriaceae</taxon>
        <taxon>Corynebacterium</taxon>
    </lineage>
</organism>
<keyword evidence="3" id="KW-0645">Protease</keyword>
<keyword evidence="1" id="KW-0812">Transmembrane</keyword>
<dbReference type="GO" id="GO:0008233">
    <property type="term" value="F:peptidase activity"/>
    <property type="evidence" value="ECO:0007669"/>
    <property type="project" value="UniProtKB-KW"/>
</dbReference>
<sequence>MTRGHLKEAGNQKNRTRLTEILIVLALSFGISGVRSVLRLIDDLLNPAPLNAQSVTINSSQSVSPWLDLGLQLCSAAVLFSWGALALYLLSVRNKPAAMLERFLRVRDWLQGAGLAALIGLPGLALYYTALHFGWTKEVVPTSFDNAWVEMPVLLLKSAANAFAEEVVVVYWFMTRLRQSGWALPATLAASSILRGSYHLYQGVSAGFGNIVMGLVYGYFYAKTGKVWPLVIAHFLIDAVAFVGYSLLF</sequence>
<accession>A0ABR5V7H5</accession>
<dbReference type="GO" id="GO:0006508">
    <property type="term" value="P:proteolysis"/>
    <property type="evidence" value="ECO:0007669"/>
    <property type="project" value="UniProtKB-KW"/>
</dbReference>
<feature type="domain" description="CAAX prenyl protease 2/Lysostaphin resistance protein A-like" evidence="2">
    <location>
        <begin position="151"/>
        <end position="240"/>
    </location>
</feature>
<feature type="transmembrane region" description="Helical" evidence="1">
    <location>
        <begin position="21"/>
        <end position="41"/>
    </location>
</feature>
<name>A0ABR5V7H5_9CORY</name>
<keyword evidence="4" id="KW-1185">Reference proteome</keyword>
<dbReference type="EMBL" id="LTEB01000039">
    <property type="protein sequence ID" value="KXU17258.1"/>
    <property type="molecule type" value="Genomic_DNA"/>
</dbReference>
<dbReference type="Pfam" id="PF02517">
    <property type="entry name" value="Rce1-like"/>
    <property type="match status" value="1"/>
</dbReference>
<feature type="transmembrane region" description="Helical" evidence="1">
    <location>
        <begin position="69"/>
        <end position="91"/>
    </location>
</feature>